<feature type="transmembrane region" description="Helical" evidence="1">
    <location>
        <begin position="331"/>
        <end position="350"/>
    </location>
</feature>
<comment type="caution">
    <text evidence="2">The sequence shown here is derived from an EMBL/GenBank/DDBJ whole genome shotgun (WGS) entry which is preliminary data.</text>
</comment>
<dbReference type="RefSeq" id="WP_150443563.1">
    <property type="nucleotide sequence ID" value="NZ_VYQE01000001.1"/>
</dbReference>
<feature type="transmembrane region" description="Helical" evidence="1">
    <location>
        <begin position="21"/>
        <end position="40"/>
    </location>
</feature>
<protein>
    <submittedName>
        <fullName evidence="2">NnrS family protein</fullName>
    </submittedName>
</protein>
<dbReference type="AlphaFoldDB" id="A0A5J5GP27"/>
<evidence type="ECO:0000313" key="3">
    <source>
        <dbReference type="Proteomes" id="UP000326554"/>
    </source>
</evidence>
<organism evidence="2 3">
    <name type="scientific">Histidinibacterium aquaticum</name>
    <dbReference type="NCBI Taxonomy" id="2613962"/>
    <lineage>
        <taxon>Bacteria</taxon>
        <taxon>Pseudomonadati</taxon>
        <taxon>Pseudomonadota</taxon>
        <taxon>Alphaproteobacteria</taxon>
        <taxon>Rhodobacterales</taxon>
        <taxon>Paracoccaceae</taxon>
        <taxon>Histidinibacterium</taxon>
    </lineage>
</organism>
<name>A0A5J5GP27_9RHOB</name>
<keyword evidence="1" id="KW-1133">Transmembrane helix</keyword>
<accession>A0A5J5GP27</accession>
<feature type="transmembrane region" description="Helical" evidence="1">
    <location>
        <begin position="174"/>
        <end position="193"/>
    </location>
</feature>
<evidence type="ECO:0000256" key="1">
    <source>
        <dbReference type="SAM" id="Phobius"/>
    </source>
</evidence>
<dbReference type="Proteomes" id="UP000326554">
    <property type="component" value="Unassembled WGS sequence"/>
</dbReference>
<feature type="transmembrane region" description="Helical" evidence="1">
    <location>
        <begin position="238"/>
        <end position="256"/>
    </location>
</feature>
<feature type="transmembrane region" description="Helical" evidence="1">
    <location>
        <begin position="362"/>
        <end position="386"/>
    </location>
</feature>
<evidence type="ECO:0000313" key="2">
    <source>
        <dbReference type="EMBL" id="KAA9010079.1"/>
    </source>
</evidence>
<feature type="transmembrane region" description="Helical" evidence="1">
    <location>
        <begin position="114"/>
        <end position="132"/>
    </location>
</feature>
<feature type="transmembrane region" description="Helical" evidence="1">
    <location>
        <begin position="60"/>
        <end position="77"/>
    </location>
</feature>
<gene>
    <name evidence="2" type="ORF">F3S47_02160</name>
</gene>
<feature type="transmembrane region" description="Helical" evidence="1">
    <location>
        <begin position="89"/>
        <end position="108"/>
    </location>
</feature>
<reference evidence="2 3" key="1">
    <citation type="submission" date="2019-09" db="EMBL/GenBank/DDBJ databases">
        <authorList>
            <person name="Park J.-S."/>
            <person name="Choi H.-J."/>
        </authorList>
    </citation>
    <scope>NUCLEOTIDE SEQUENCE [LARGE SCALE GENOMIC DNA]</scope>
    <source>
        <strain evidence="2 3">176SS1-4</strain>
    </source>
</reference>
<dbReference type="InterPro" id="IPR010266">
    <property type="entry name" value="NnrS"/>
</dbReference>
<dbReference type="EMBL" id="VYQE01000001">
    <property type="protein sequence ID" value="KAA9010079.1"/>
    <property type="molecule type" value="Genomic_DNA"/>
</dbReference>
<proteinExistence type="predicted"/>
<keyword evidence="1" id="KW-0472">Membrane</keyword>
<feature type="transmembrane region" description="Helical" evidence="1">
    <location>
        <begin position="300"/>
        <end position="319"/>
    </location>
</feature>
<sequence length="397" mass="41995">MSHLRAPFTGPALFSYGFRPFFLAATLFGVLVVPVWLLAWRGDVALSGPFSPVDWHVHEMLFGYAAAVIAGFLFTAVPNWTGRMPARGWPLLGLLTLWILGRLAVAGVLGLPDVGVMIVDAAFLAAVCAMIAREIVAGRNWRNLKVCVPVLLFLSANLMFHAEAMTKGAADYGLRLGFSVVVFLIMLIGGRIIPSFTRNWLAKRGASRMPKPFGRFDGLSLAVGATGLLTWTAAPWSVAAGLALGLAGGLHVVRLVRWEGRATWRSPLLLMLHIAYAFVPMGLFATAAASVGWVAPAMGIHLLGIGAIGGMTLAVMMRATRGHTGRSLDAGPALTAAFVLIVGAALLRALGAYSELAGVDGITLAATLWTAGFAIVVARIAPWLALPAPERKRAQTA</sequence>
<feature type="transmembrane region" description="Helical" evidence="1">
    <location>
        <begin position="268"/>
        <end position="294"/>
    </location>
</feature>
<keyword evidence="1" id="KW-0812">Transmembrane</keyword>
<dbReference type="Pfam" id="PF05940">
    <property type="entry name" value="NnrS"/>
    <property type="match status" value="1"/>
</dbReference>
<keyword evidence="3" id="KW-1185">Reference proteome</keyword>